<evidence type="ECO:0000313" key="2">
    <source>
        <dbReference type="Proteomes" id="UP000237025"/>
    </source>
</evidence>
<evidence type="ECO:0000313" key="1">
    <source>
        <dbReference type="EMBL" id="POZ22560.1"/>
    </source>
</evidence>
<gene>
    <name evidence="1" type="ORF">C3712_12810</name>
</gene>
<dbReference type="EMBL" id="PQVW01000008">
    <property type="protein sequence ID" value="POZ22560.1"/>
    <property type="molecule type" value="Genomic_DNA"/>
</dbReference>
<dbReference type="SUPFAM" id="SSF54427">
    <property type="entry name" value="NTF2-like"/>
    <property type="match status" value="1"/>
</dbReference>
<name>A0ABX5A271_9ENTR</name>
<dbReference type="Proteomes" id="UP000237025">
    <property type="component" value="Unassembled WGS sequence"/>
</dbReference>
<dbReference type="InterPro" id="IPR032710">
    <property type="entry name" value="NTF2-like_dom_sf"/>
</dbReference>
<protein>
    <submittedName>
        <fullName evidence="1">DUF4440 domain-containing protein</fullName>
    </submittedName>
</protein>
<dbReference type="Gene3D" id="3.10.450.50">
    <property type="match status" value="1"/>
</dbReference>
<dbReference type="PIRSF" id="PIRSF029394">
    <property type="entry name" value="UCP029394"/>
    <property type="match status" value="1"/>
</dbReference>
<keyword evidence="2" id="KW-1185">Reference proteome</keyword>
<accession>A0ABX5A271</accession>
<dbReference type="RefSeq" id="WP_095283099.1">
    <property type="nucleotide sequence ID" value="NZ_PQVT01000025.1"/>
</dbReference>
<reference evidence="1 2" key="1">
    <citation type="submission" date="2018-02" db="EMBL/GenBank/DDBJ databases">
        <title>Lelliotia aquatilis sp. nov., isolated from drinking water.</title>
        <authorList>
            <person name="Kaempfer P."/>
            <person name="Glaeser S."/>
            <person name="Exner M."/>
            <person name="Doijad S."/>
            <person name="Chakraborty T."/>
        </authorList>
    </citation>
    <scope>NUCLEOTIDE SEQUENCE [LARGE SCALE GENOMIC DNA]</scope>
    <source>
        <strain evidence="1 2">6331-17</strain>
    </source>
</reference>
<proteinExistence type="predicted"/>
<sequence length="125" mass="13794">MNLFENEIIEAHVAIENWLGKGEGDPEALMAHFSETFSMVTLTGACLDYAALKGFFLAQRGGRPGLCITVDCVEVLETWPDGAALRYREIQSQPSAATTVRWSTVLLSKQGESVLWRHLHETAQG</sequence>
<organism evidence="1 2">
    <name type="scientific">Lelliottia aquatilis</name>
    <dbReference type="NCBI Taxonomy" id="2080838"/>
    <lineage>
        <taxon>Bacteria</taxon>
        <taxon>Pseudomonadati</taxon>
        <taxon>Pseudomonadota</taxon>
        <taxon>Gammaproteobacteria</taxon>
        <taxon>Enterobacterales</taxon>
        <taxon>Enterobacteriaceae</taxon>
        <taxon>Lelliottia</taxon>
    </lineage>
</organism>
<comment type="caution">
    <text evidence="1">The sequence shown here is derived from an EMBL/GenBank/DDBJ whole genome shotgun (WGS) entry which is preliminary data.</text>
</comment>
<dbReference type="InterPro" id="IPR016918">
    <property type="entry name" value="UCP029394"/>
</dbReference>